<keyword evidence="1" id="KW-0472">Membrane</keyword>
<evidence type="ECO:0000256" key="1">
    <source>
        <dbReference type="SAM" id="Phobius"/>
    </source>
</evidence>
<dbReference type="RefSeq" id="WP_093021588.1">
    <property type="nucleotide sequence ID" value="NZ_FPBK01000001.1"/>
</dbReference>
<evidence type="ECO:0000313" key="3">
    <source>
        <dbReference type="Proteomes" id="UP000199138"/>
    </source>
</evidence>
<feature type="transmembrane region" description="Helical" evidence="1">
    <location>
        <begin position="301"/>
        <end position="319"/>
    </location>
</feature>
<feature type="transmembrane region" description="Helical" evidence="1">
    <location>
        <begin position="373"/>
        <end position="398"/>
    </location>
</feature>
<dbReference type="AlphaFoldDB" id="A0A1I7ETW0"/>
<protein>
    <recommendedName>
        <fullName evidence="4">ABC-2 type transport system permease protein</fullName>
    </recommendedName>
</protein>
<gene>
    <name evidence="2" type="ORF">SAMN05216480_101149</name>
</gene>
<evidence type="ECO:0008006" key="4">
    <source>
        <dbReference type="Google" id="ProtNLM"/>
    </source>
</evidence>
<feature type="transmembrane region" description="Helical" evidence="1">
    <location>
        <begin position="167"/>
        <end position="185"/>
    </location>
</feature>
<organism evidence="2 3">
    <name type="scientific">Pustulibacterium marinum</name>
    <dbReference type="NCBI Taxonomy" id="1224947"/>
    <lineage>
        <taxon>Bacteria</taxon>
        <taxon>Pseudomonadati</taxon>
        <taxon>Bacteroidota</taxon>
        <taxon>Flavobacteriia</taxon>
        <taxon>Flavobacteriales</taxon>
        <taxon>Flavobacteriaceae</taxon>
        <taxon>Pustulibacterium</taxon>
    </lineage>
</organism>
<feature type="transmembrane region" description="Helical" evidence="1">
    <location>
        <begin position="136"/>
        <end position="160"/>
    </location>
</feature>
<keyword evidence="1" id="KW-0812">Transmembrane</keyword>
<feature type="transmembrane region" description="Helical" evidence="1">
    <location>
        <begin position="348"/>
        <end position="367"/>
    </location>
</feature>
<dbReference type="STRING" id="1224947.SAMN05216480_101149"/>
<sequence>MIKKFLSLEWKQFKRSAAFQQKIAVKIVLGLFALLIIAELIGGGIATYFILEDVFPEDDPFIIVNNYLIYWFLLEMLYRYLLQQLPVVNIKPLMVLPISRKTVINFLIGKSVLSLFNFIPLFFYVPFTIVLLVKGYGYSALAWFAGMLLITCAINFINFLVNKNSTFFGFIAALLAVMITLWYTNIFDATPYIGSGLHALYTTPYLLVVPLLAVILLYVLIFQFLDKNFYLDGVVRKRVKEVEAADLSFLNKFGKLAPFLKNDLKMIWRNKRPKQVLFLSFLFLFYGIIFFSNSVYENQVWIKPFAAVFVTGGFLMTFGQNVPSWDSEYYKLMMSQNIRYKTYLESKWLLMVVFTIISAILSIPYVYFGMDILLVILAGALFNIGLNTYLNLLGGVFNKTVINLNERNKAFSNTQAFNASQFLIAIPKMGLPILFFFVPYLIMDSWMYGVAGLAVSGLLGLMLKNPILSFIEKQYQKEKYKAIAAYSDK</sequence>
<accession>A0A1I7ETW0</accession>
<dbReference type="EMBL" id="FPBK01000001">
    <property type="protein sequence ID" value="SFU27365.1"/>
    <property type="molecule type" value="Genomic_DNA"/>
</dbReference>
<dbReference type="Proteomes" id="UP000199138">
    <property type="component" value="Unassembled WGS sequence"/>
</dbReference>
<keyword evidence="3" id="KW-1185">Reference proteome</keyword>
<feature type="transmembrane region" description="Helical" evidence="1">
    <location>
        <begin position="419"/>
        <end position="442"/>
    </location>
</feature>
<feature type="transmembrane region" description="Helical" evidence="1">
    <location>
        <begin position="23"/>
        <end position="50"/>
    </location>
</feature>
<keyword evidence="1" id="KW-1133">Transmembrane helix</keyword>
<reference evidence="2 3" key="1">
    <citation type="submission" date="2016-10" db="EMBL/GenBank/DDBJ databases">
        <authorList>
            <person name="de Groot N.N."/>
        </authorList>
    </citation>
    <scope>NUCLEOTIDE SEQUENCE [LARGE SCALE GENOMIC DNA]</scope>
    <source>
        <strain evidence="2 3">CGMCC 1.12333</strain>
    </source>
</reference>
<dbReference type="InterPro" id="IPR043742">
    <property type="entry name" value="DUF5687"/>
</dbReference>
<proteinExistence type="predicted"/>
<feature type="transmembrane region" description="Helical" evidence="1">
    <location>
        <begin position="448"/>
        <end position="471"/>
    </location>
</feature>
<evidence type="ECO:0000313" key="2">
    <source>
        <dbReference type="EMBL" id="SFU27365.1"/>
    </source>
</evidence>
<feature type="transmembrane region" description="Helical" evidence="1">
    <location>
        <begin position="276"/>
        <end position="295"/>
    </location>
</feature>
<name>A0A1I7ETW0_9FLAO</name>
<feature type="transmembrane region" description="Helical" evidence="1">
    <location>
        <begin position="205"/>
        <end position="225"/>
    </location>
</feature>
<dbReference type="Pfam" id="PF18940">
    <property type="entry name" value="DUF5687"/>
    <property type="match status" value="1"/>
</dbReference>
<feature type="transmembrane region" description="Helical" evidence="1">
    <location>
        <begin position="62"/>
        <end position="82"/>
    </location>
</feature>
<feature type="transmembrane region" description="Helical" evidence="1">
    <location>
        <begin position="103"/>
        <end position="124"/>
    </location>
</feature>
<dbReference type="OrthoDB" id="1014144at2"/>